<evidence type="ECO:0000313" key="1">
    <source>
        <dbReference type="EMBL" id="ABM80887.1"/>
    </source>
</evidence>
<dbReference type="RefSeq" id="WP_011822205.1">
    <property type="nucleotide sequence ID" value="NC_008818.1"/>
</dbReference>
<dbReference type="eggNOG" id="arCOG12305">
    <property type="taxonomic scope" value="Archaea"/>
</dbReference>
<dbReference type="HOGENOM" id="CLU_1820991_0_0_2"/>
<evidence type="ECO:0000313" key="2">
    <source>
        <dbReference type="Proteomes" id="UP000002593"/>
    </source>
</evidence>
<dbReference type="Proteomes" id="UP000002593">
    <property type="component" value="Chromosome"/>
</dbReference>
<dbReference type="OrthoDB" id="15501at2157"/>
<accession>A2BLM6</accession>
<proteinExistence type="predicted"/>
<dbReference type="GeneID" id="4782318"/>
<keyword evidence="2" id="KW-1185">Reference proteome</keyword>
<organism evidence="1 2">
    <name type="scientific">Hyperthermus butylicus (strain DSM 5456 / JCM 9403 / PLM1-5)</name>
    <dbReference type="NCBI Taxonomy" id="415426"/>
    <lineage>
        <taxon>Archaea</taxon>
        <taxon>Thermoproteota</taxon>
        <taxon>Thermoprotei</taxon>
        <taxon>Desulfurococcales</taxon>
        <taxon>Pyrodictiaceae</taxon>
        <taxon>Hyperthermus</taxon>
    </lineage>
</organism>
<reference evidence="1 2" key="1">
    <citation type="journal article" date="2007" name="Archaea">
        <title>The genome of Hyperthermus butylicus: a sulfur-reducing, peptide fermenting, neutrophilic Crenarchaeote growing up to 108 degrees C.</title>
        <authorList>
            <person name="Brugger K."/>
            <person name="Chen L."/>
            <person name="Stark M."/>
            <person name="Zibat A."/>
            <person name="Redder P."/>
            <person name="Ruepp A."/>
            <person name="Awayez M."/>
            <person name="She Q."/>
            <person name="Garrett R.A."/>
            <person name="Klenk H.P."/>
        </authorList>
    </citation>
    <scope>NUCLEOTIDE SEQUENCE [LARGE SCALE GENOMIC DNA]</scope>
    <source>
        <strain evidence="2">DSM 5456 / JCM 9403 / PLM1-5</strain>
    </source>
</reference>
<name>A2BLM6_HYPBU</name>
<dbReference type="EMBL" id="CP000493">
    <property type="protein sequence ID" value="ABM80887.1"/>
    <property type="molecule type" value="Genomic_DNA"/>
</dbReference>
<dbReference type="AlphaFoldDB" id="A2BLM6"/>
<dbReference type="KEGG" id="hbu:Hbut_1043"/>
<protein>
    <submittedName>
        <fullName evidence="1">Uncharacterized protein</fullName>
    </submittedName>
</protein>
<gene>
    <name evidence="1" type="ordered locus">Hbut_1043</name>
</gene>
<dbReference type="EnsemblBacteria" id="ABM80887">
    <property type="protein sequence ID" value="ABM80887"/>
    <property type="gene ID" value="Hbut_1043"/>
</dbReference>
<sequence length="141" mass="15676">MDNVEKLARLLEKALRPIAEALGASMDEIEDLEIDTYGPRIIIQFKPSSATVRTVFIDASPDGVEAVYTAQVATGKQKHQLEEAIAQIIETEDTYQAVEEYDVSYNPETGEVTITLTAKIIPELPSIRDVERLLEKAQLKT</sequence>